<feature type="signal peptide" evidence="2">
    <location>
        <begin position="1"/>
        <end position="29"/>
    </location>
</feature>
<dbReference type="EMBL" id="KE524855">
    <property type="protein sequence ID" value="KFB37976.1"/>
    <property type="molecule type" value="Genomic_DNA"/>
</dbReference>
<accession>A0A084VJ32</accession>
<keyword evidence="2" id="KW-0732">Signal</keyword>
<evidence type="ECO:0000313" key="4">
    <source>
        <dbReference type="EnsemblMetazoa" id="ASIC005148-PA"/>
    </source>
</evidence>
<sequence length="104" mass="10972">MHLSTMQCSAAPLLGARLLLACFLLYATSTPPYTHSLVLADGNCNCIGRMDGGCCGEVSRRCLPPPGVTRGSSSGSRGAKEKAQEKRDPTRPAIRLGSGSCLYR</sequence>
<dbReference type="Proteomes" id="UP000030765">
    <property type="component" value="Unassembled WGS sequence"/>
</dbReference>
<dbReference type="VEuPathDB" id="VectorBase:ASIS016887"/>
<evidence type="ECO:0000313" key="5">
    <source>
        <dbReference type="Proteomes" id="UP000030765"/>
    </source>
</evidence>
<name>A0A084VJ32_ANOSI</name>
<dbReference type="VEuPathDB" id="VectorBase:ASIC005148"/>
<proteinExistence type="predicted"/>
<protein>
    <submittedName>
        <fullName evidence="3 4">Uncharacterized protein</fullName>
    </submittedName>
</protein>
<evidence type="ECO:0000313" key="3">
    <source>
        <dbReference type="EMBL" id="KFB37976.1"/>
    </source>
</evidence>
<organism evidence="3">
    <name type="scientific">Anopheles sinensis</name>
    <name type="common">Mosquito</name>
    <dbReference type="NCBI Taxonomy" id="74873"/>
    <lineage>
        <taxon>Eukaryota</taxon>
        <taxon>Metazoa</taxon>
        <taxon>Ecdysozoa</taxon>
        <taxon>Arthropoda</taxon>
        <taxon>Hexapoda</taxon>
        <taxon>Insecta</taxon>
        <taxon>Pterygota</taxon>
        <taxon>Neoptera</taxon>
        <taxon>Endopterygota</taxon>
        <taxon>Diptera</taxon>
        <taxon>Nematocera</taxon>
        <taxon>Culicoidea</taxon>
        <taxon>Culicidae</taxon>
        <taxon>Anophelinae</taxon>
        <taxon>Anopheles</taxon>
    </lineage>
</organism>
<evidence type="ECO:0000256" key="1">
    <source>
        <dbReference type="SAM" id="MobiDB-lite"/>
    </source>
</evidence>
<feature type="region of interest" description="Disordered" evidence="1">
    <location>
        <begin position="66"/>
        <end position="104"/>
    </location>
</feature>
<reference evidence="4" key="2">
    <citation type="submission" date="2020-05" db="UniProtKB">
        <authorList>
            <consortium name="EnsemblMetazoa"/>
        </authorList>
    </citation>
    <scope>IDENTIFICATION</scope>
</reference>
<dbReference type="EMBL" id="ATLV01013428">
    <property type="status" value="NOT_ANNOTATED_CDS"/>
    <property type="molecule type" value="Genomic_DNA"/>
</dbReference>
<dbReference type="EnsemblMetazoa" id="ASIC005148-RA">
    <property type="protein sequence ID" value="ASIC005148-PA"/>
    <property type="gene ID" value="ASIC005148"/>
</dbReference>
<feature type="chain" id="PRO_5001783717" evidence="2">
    <location>
        <begin position="30"/>
        <end position="104"/>
    </location>
</feature>
<gene>
    <name evidence="3" type="ORF">ZHAS_00005148</name>
</gene>
<dbReference type="AlphaFoldDB" id="A0A084VJ32"/>
<feature type="compositionally biased region" description="Basic and acidic residues" evidence="1">
    <location>
        <begin position="78"/>
        <end position="90"/>
    </location>
</feature>
<evidence type="ECO:0000256" key="2">
    <source>
        <dbReference type="SAM" id="SignalP"/>
    </source>
</evidence>
<reference evidence="3 5" key="1">
    <citation type="journal article" date="2014" name="BMC Genomics">
        <title>Genome sequence of Anopheles sinensis provides insight into genetics basis of mosquito competence for malaria parasites.</title>
        <authorList>
            <person name="Zhou D."/>
            <person name="Zhang D."/>
            <person name="Ding G."/>
            <person name="Shi L."/>
            <person name="Hou Q."/>
            <person name="Ye Y."/>
            <person name="Xu Y."/>
            <person name="Zhou H."/>
            <person name="Xiong C."/>
            <person name="Li S."/>
            <person name="Yu J."/>
            <person name="Hong S."/>
            <person name="Yu X."/>
            <person name="Zou P."/>
            <person name="Chen C."/>
            <person name="Chang X."/>
            <person name="Wang W."/>
            <person name="Lv Y."/>
            <person name="Sun Y."/>
            <person name="Ma L."/>
            <person name="Shen B."/>
            <person name="Zhu C."/>
        </authorList>
    </citation>
    <scope>NUCLEOTIDE SEQUENCE [LARGE SCALE GENOMIC DNA]</scope>
</reference>
<keyword evidence="5" id="KW-1185">Reference proteome</keyword>